<organism evidence="1 2">
    <name type="scientific">Cryptococcus neoformans Tu259-1</name>
    <dbReference type="NCBI Taxonomy" id="1230072"/>
    <lineage>
        <taxon>Eukaryota</taxon>
        <taxon>Fungi</taxon>
        <taxon>Dikarya</taxon>
        <taxon>Basidiomycota</taxon>
        <taxon>Agaricomycotina</taxon>
        <taxon>Tremellomycetes</taxon>
        <taxon>Tremellales</taxon>
        <taxon>Cryptococcaceae</taxon>
        <taxon>Cryptococcus</taxon>
        <taxon>Cryptococcus neoformans species complex</taxon>
    </lineage>
</organism>
<evidence type="ECO:0000313" key="1">
    <source>
        <dbReference type="EMBL" id="OXG25576.1"/>
    </source>
</evidence>
<gene>
    <name evidence="1" type="ORF">C361_01535</name>
</gene>
<dbReference type="GO" id="GO:0035226">
    <property type="term" value="F:glutamate-cysteine ligase catalytic subunit binding"/>
    <property type="evidence" value="ECO:0007669"/>
    <property type="project" value="InterPro"/>
</dbReference>
<dbReference type="AlphaFoldDB" id="A0A854QIC3"/>
<evidence type="ECO:0000313" key="2">
    <source>
        <dbReference type="Proteomes" id="UP000199727"/>
    </source>
</evidence>
<dbReference type="GO" id="GO:0030234">
    <property type="term" value="F:enzyme regulator activity"/>
    <property type="evidence" value="ECO:0007669"/>
    <property type="project" value="TreeGrafter"/>
</dbReference>
<dbReference type="InterPro" id="IPR032963">
    <property type="entry name" value="Gclm"/>
</dbReference>
<dbReference type="GO" id="GO:0006750">
    <property type="term" value="P:glutathione biosynthetic process"/>
    <property type="evidence" value="ECO:0007669"/>
    <property type="project" value="InterPro"/>
</dbReference>
<dbReference type="PANTHER" id="PTHR13295:SF4">
    <property type="entry name" value="GLUTAMATE--CYSTEINE LIGASE REGULATORY SUBUNIT"/>
    <property type="match status" value="1"/>
</dbReference>
<dbReference type="EMBL" id="AMKT01000027">
    <property type="protein sequence ID" value="OXG25576.1"/>
    <property type="molecule type" value="Genomic_DNA"/>
</dbReference>
<reference evidence="1 2" key="1">
    <citation type="submission" date="2017-06" db="EMBL/GenBank/DDBJ databases">
        <title>Global population genomics of the pathogenic fungus Cryptococcus neoformans var. grubii.</title>
        <authorList>
            <person name="Cuomo C."/>
            <person name="Litvintseva A."/>
            <person name="Chen Y."/>
            <person name="Young S."/>
            <person name="Zeng Q."/>
            <person name="Chapman S."/>
            <person name="Gujja S."/>
            <person name="Saif S."/>
            <person name="Birren B."/>
        </authorList>
    </citation>
    <scope>NUCLEOTIDE SEQUENCE [LARGE SCALE GENOMIC DNA]</scope>
    <source>
        <strain evidence="1 2">Tu259-1</strain>
    </source>
</reference>
<dbReference type="OrthoDB" id="5596051at2759"/>
<accession>A0A854QIC3</accession>
<name>A0A854QIC3_CRYNE</name>
<dbReference type="GO" id="GO:0017109">
    <property type="term" value="C:glutamate-cysteine ligase complex"/>
    <property type="evidence" value="ECO:0007669"/>
    <property type="project" value="TreeGrafter"/>
</dbReference>
<sequence>MPSSLVLFTTSQTPLAVRYPHPRKPILNVPPLLHRSLHNALDRDQPSAAFVGNAGGVEDVAQGTLYIPNLEELVKPSPLAVPNGHASPELVHDNIELTVKVHLIVSPTSTPTASARADWVNEALQVFRKAKRLPLPDNLLIGFNGIDYRGIKTATGAEGSVAPDTEVVPAELEQEVLKVWERVFAEQDKLVKEGGKLGSLYAPQGLLRKLTEREGGRRVKVNALDTPDCHHLPKDYTGYARKNGVELWAGGGGEGSDPLPSAHLQNVLQEFLPAIRKIVPEQQAKEFSKLDSLIPLRQDGLKFEDVETGVQVRWVLSYTVLSTTRNVVEDKGYIIAADLV</sequence>
<protein>
    <submittedName>
        <fullName evidence="1">Uncharacterized protein</fullName>
    </submittedName>
</protein>
<dbReference type="PANTHER" id="PTHR13295">
    <property type="entry name" value="GLUTAMATE CYSTEINE LIGASE REGULATORY SUBUNIT"/>
    <property type="match status" value="1"/>
</dbReference>
<comment type="caution">
    <text evidence="1">The sequence shown here is derived from an EMBL/GenBank/DDBJ whole genome shotgun (WGS) entry which is preliminary data.</text>
</comment>
<proteinExistence type="predicted"/>
<dbReference type="Proteomes" id="UP000199727">
    <property type="component" value="Unassembled WGS sequence"/>
</dbReference>